<comment type="caution">
    <text evidence="13">The sequence shown here is derived from an EMBL/GenBank/DDBJ whole genome shotgun (WGS) entry which is preliminary data.</text>
</comment>
<dbReference type="AlphaFoldDB" id="A0A927F698"/>
<accession>A0A927F698</accession>
<gene>
    <name evidence="13" type="ORF">IEN85_03995</name>
</gene>
<evidence type="ECO:0000313" key="13">
    <source>
        <dbReference type="EMBL" id="MBD5778639.1"/>
    </source>
</evidence>
<protein>
    <submittedName>
        <fullName evidence="13">TonB-dependent receptor</fullName>
    </submittedName>
</protein>
<keyword evidence="2 8" id="KW-0813">Transport</keyword>
<dbReference type="SUPFAM" id="SSF56935">
    <property type="entry name" value="Porins"/>
    <property type="match status" value="1"/>
</dbReference>
<dbReference type="Gene3D" id="2.40.170.20">
    <property type="entry name" value="TonB-dependent receptor, beta-barrel domain"/>
    <property type="match status" value="1"/>
</dbReference>
<feature type="domain" description="TonB-dependent receptor plug" evidence="12">
    <location>
        <begin position="87"/>
        <end position="187"/>
    </location>
</feature>
<evidence type="ECO:0000256" key="8">
    <source>
        <dbReference type="PROSITE-ProRule" id="PRU01360"/>
    </source>
</evidence>
<dbReference type="InterPro" id="IPR037066">
    <property type="entry name" value="Plug_dom_sf"/>
</dbReference>
<keyword evidence="3 8" id="KW-1134">Transmembrane beta strand</keyword>
<evidence type="ECO:0000256" key="1">
    <source>
        <dbReference type="ARBA" id="ARBA00004571"/>
    </source>
</evidence>
<comment type="similarity">
    <text evidence="8 9">Belongs to the TonB-dependent receptor family.</text>
</comment>
<dbReference type="InterPro" id="IPR039426">
    <property type="entry name" value="TonB-dep_rcpt-like"/>
</dbReference>
<evidence type="ECO:0000259" key="12">
    <source>
        <dbReference type="Pfam" id="PF07715"/>
    </source>
</evidence>
<sequence length="752" mass="83398">MSVPITNCFQRPGASWSLFRSLACFAALCCLGSASDGASKEEGEESLDLQDLSLEELLQLSVSNSAVRGLDLEGVSLAENPHERSIFETPYSVEVIGRETIEMRGLKDVAETVSSMVGVLSGESPGEPYSFSMRGFSRGSVAVLYDGVSIGSSILDMRPMSTNNLERLEIVKGPVQLQHGEGAAAGTVNIVSKRPKINSRPFGQAIVSYGSFDSSSLNLGYNAPLADKAAYRIDVSRNASDGWVDDTDSHSLSLNGSVLWKPAVALELLLSVKYLDDSLPAYWGTPLVPREDALEPFAGIGELEGERVVDLATRFNNYNVDDREISSESLWTKLDANWSLGSATAMTFSIYRFGADRRWRNAEFYSYDPEAALVERDRLAVDHDRGIRGAQYQFSHRGYVGDLENALALKIDYSSSDFDRWVGFDIDGPFGYVDRVDLLAPMGGDFGSVPQRMDSHDIEMLALVLSDRIDLSDALSIDLAWRQERLDFANRRFEFSGAPRERAFLDRSFDQSSYRAGFAYRLSERFSGYGHYAFRHDPVRDDLSFFYDADSFSPSDLEQWELGFKALFNGDRTELTFAYFDIEKTVGGQIGPEAAIGLNERWSRGVELATWAQLSDHFTIGGDLSYTRSEFGDYVDPIFGVDVNGKRSTNAPELLGSLWASYDGVAGIPLELGGGISYAADRFADAANTVTLSEYTTVKLFASYSIGSNYRVSFHVRNLTDEIYARWSDINYPNQVSLDAPRSYELNIQYRF</sequence>
<feature type="signal peptide" evidence="10">
    <location>
        <begin position="1"/>
        <end position="26"/>
    </location>
</feature>
<dbReference type="CDD" id="cd01347">
    <property type="entry name" value="ligand_gated_channel"/>
    <property type="match status" value="1"/>
</dbReference>
<keyword evidence="10" id="KW-0732">Signal</keyword>
<evidence type="ECO:0000256" key="4">
    <source>
        <dbReference type="ARBA" id="ARBA00022692"/>
    </source>
</evidence>
<evidence type="ECO:0000313" key="14">
    <source>
        <dbReference type="Proteomes" id="UP000622317"/>
    </source>
</evidence>
<evidence type="ECO:0000256" key="3">
    <source>
        <dbReference type="ARBA" id="ARBA00022452"/>
    </source>
</evidence>
<dbReference type="GO" id="GO:0009279">
    <property type="term" value="C:cell outer membrane"/>
    <property type="evidence" value="ECO:0007669"/>
    <property type="project" value="UniProtKB-SubCell"/>
</dbReference>
<name>A0A927F698_9BACT</name>
<dbReference type="RefSeq" id="WP_191615770.1">
    <property type="nucleotide sequence ID" value="NZ_JACYFG010000006.1"/>
</dbReference>
<reference evidence="13" key="1">
    <citation type="submission" date="2020-09" db="EMBL/GenBank/DDBJ databases">
        <title>Pelagicoccus enzymogenes sp. nov. with an EPS production, isolated from marine sediment.</title>
        <authorList>
            <person name="Feng X."/>
        </authorList>
    </citation>
    <scope>NUCLEOTIDE SEQUENCE</scope>
    <source>
        <strain evidence="13">NFK12</strain>
    </source>
</reference>
<organism evidence="13 14">
    <name type="scientific">Pelagicoccus enzymogenes</name>
    <dbReference type="NCBI Taxonomy" id="2773457"/>
    <lineage>
        <taxon>Bacteria</taxon>
        <taxon>Pseudomonadati</taxon>
        <taxon>Verrucomicrobiota</taxon>
        <taxon>Opitutia</taxon>
        <taxon>Puniceicoccales</taxon>
        <taxon>Pelagicoccaceae</taxon>
        <taxon>Pelagicoccus</taxon>
    </lineage>
</organism>
<keyword evidence="7 8" id="KW-0998">Cell outer membrane</keyword>
<dbReference type="InterPro" id="IPR000531">
    <property type="entry name" value="Beta-barrel_TonB"/>
</dbReference>
<proteinExistence type="inferred from homology"/>
<dbReference type="PROSITE" id="PS52016">
    <property type="entry name" value="TONB_DEPENDENT_REC_3"/>
    <property type="match status" value="1"/>
</dbReference>
<dbReference type="Pfam" id="PF07715">
    <property type="entry name" value="Plug"/>
    <property type="match status" value="1"/>
</dbReference>
<dbReference type="Proteomes" id="UP000622317">
    <property type="component" value="Unassembled WGS sequence"/>
</dbReference>
<keyword evidence="4 8" id="KW-0812">Transmembrane</keyword>
<comment type="subcellular location">
    <subcellularLocation>
        <location evidence="1 8">Cell outer membrane</location>
        <topology evidence="1 8">Multi-pass membrane protein</topology>
    </subcellularLocation>
</comment>
<feature type="chain" id="PRO_5037611854" evidence="10">
    <location>
        <begin position="27"/>
        <end position="752"/>
    </location>
</feature>
<dbReference type="PANTHER" id="PTHR32552">
    <property type="entry name" value="FERRICHROME IRON RECEPTOR-RELATED"/>
    <property type="match status" value="1"/>
</dbReference>
<feature type="domain" description="TonB-dependent receptor-like beta-barrel" evidence="11">
    <location>
        <begin position="317"/>
        <end position="719"/>
    </location>
</feature>
<keyword evidence="13" id="KW-0675">Receptor</keyword>
<dbReference type="Gene3D" id="2.170.130.10">
    <property type="entry name" value="TonB-dependent receptor, plug domain"/>
    <property type="match status" value="1"/>
</dbReference>
<evidence type="ECO:0000256" key="5">
    <source>
        <dbReference type="ARBA" id="ARBA00023077"/>
    </source>
</evidence>
<evidence type="ECO:0000259" key="11">
    <source>
        <dbReference type="Pfam" id="PF00593"/>
    </source>
</evidence>
<dbReference type="EMBL" id="JACYFG010000006">
    <property type="protein sequence ID" value="MBD5778639.1"/>
    <property type="molecule type" value="Genomic_DNA"/>
</dbReference>
<dbReference type="GO" id="GO:0015344">
    <property type="term" value="F:siderophore uptake transmembrane transporter activity"/>
    <property type="evidence" value="ECO:0007669"/>
    <property type="project" value="TreeGrafter"/>
</dbReference>
<evidence type="ECO:0000256" key="2">
    <source>
        <dbReference type="ARBA" id="ARBA00022448"/>
    </source>
</evidence>
<dbReference type="InterPro" id="IPR012910">
    <property type="entry name" value="Plug_dom"/>
</dbReference>
<evidence type="ECO:0000256" key="6">
    <source>
        <dbReference type="ARBA" id="ARBA00023136"/>
    </source>
</evidence>
<evidence type="ECO:0000256" key="10">
    <source>
        <dbReference type="SAM" id="SignalP"/>
    </source>
</evidence>
<evidence type="ECO:0000256" key="9">
    <source>
        <dbReference type="RuleBase" id="RU003357"/>
    </source>
</evidence>
<dbReference type="Pfam" id="PF00593">
    <property type="entry name" value="TonB_dep_Rec_b-barrel"/>
    <property type="match status" value="1"/>
</dbReference>
<evidence type="ECO:0000256" key="7">
    <source>
        <dbReference type="ARBA" id="ARBA00023237"/>
    </source>
</evidence>
<keyword evidence="6 8" id="KW-0472">Membrane</keyword>
<keyword evidence="14" id="KW-1185">Reference proteome</keyword>
<dbReference type="PANTHER" id="PTHR32552:SF84">
    <property type="entry name" value="TONB-DEPENDENT RECEPTOR-RELATED"/>
    <property type="match status" value="1"/>
</dbReference>
<keyword evidence="5 9" id="KW-0798">TonB box</keyword>
<dbReference type="InterPro" id="IPR036942">
    <property type="entry name" value="Beta-barrel_TonB_sf"/>
</dbReference>